<comment type="caution">
    <text evidence="1">The sequence shown here is derived from an EMBL/GenBank/DDBJ whole genome shotgun (WGS) entry which is preliminary data.</text>
</comment>
<dbReference type="OrthoDB" id="9913975at2"/>
<sequence length="84" mass="9455">MSLRQTKAIVTLLQSEINAQIRLVLNYQGATRDNMSLVVSELDGSDKGYDQRMIASIKQTQKSLEETLIELKQASTALDQIRML</sequence>
<dbReference type="RefSeq" id="WP_033889862.1">
    <property type="nucleotide sequence ID" value="NZ_JDUT01000001.1"/>
</dbReference>
<accession>A0A087DE74</accession>
<dbReference type="Proteomes" id="UP000029066">
    <property type="component" value="Unassembled WGS sequence"/>
</dbReference>
<evidence type="ECO:0000313" key="1">
    <source>
        <dbReference type="EMBL" id="KFI93824.1"/>
    </source>
</evidence>
<gene>
    <name evidence="1" type="ORF">BISA_1646</name>
</gene>
<protein>
    <submittedName>
        <fullName evidence="1">Uncharacterized protein</fullName>
    </submittedName>
</protein>
<name>A0A087DE74_9BIFI</name>
<dbReference type="STRING" id="1437607.BISA_1646"/>
<evidence type="ECO:0000313" key="2">
    <source>
        <dbReference type="Proteomes" id="UP000029066"/>
    </source>
</evidence>
<proteinExistence type="predicted"/>
<dbReference type="AlphaFoldDB" id="A0A087DE74"/>
<organism evidence="1 2">
    <name type="scientific">Bifidobacterium saguini DSM 23967</name>
    <dbReference type="NCBI Taxonomy" id="1437607"/>
    <lineage>
        <taxon>Bacteria</taxon>
        <taxon>Bacillati</taxon>
        <taxon>Actinomycetota</taxon>
        <taxon>Actinomycetes</taxon>
        <taxon>Bifidobacteriales</taxon>
        <taxon>Bifidobacteriaceae</taxon>
        <taxon>Bifidobacterium</taxon>
    </lineage>
</organism>
<reference evidence="1 2" key="1">
    <citation type="submission" date="2014-03" db="EMBL/GenBank/DDBJ databases">
        <title>Genomics of Bifidobacteria.</title>
        <authorList>
            <person name="Ventura M."/>
            <person name="Milani C."/>
            <person name="Lugli G.A."/>
        </authorList>
    </citation>
    <scope>NUCLEOTIDE SEQUENCE [LARGE SCALE GENOMIC DNA]</scope>
    <source>
        <strain evidence="1 2">DSM 23967</strain>
    </source>
</reference>
<dbReference type="EMBL" id="JGZN01000004">
    <property type="protein sequence ID" value="KFI93824.1"/>
    <property type="molecule type" value="Genomic_DNA"/>
</dbReference>